<dbReference type="Proteomes" id="UP000011115">
    <property type="component" value="Unassembled WGS sequence"/>
</dbReference>
<keyword evidence="3" id="KW-1185">Reference proteome</keyword>
<dbReference type="HOGENOM" id="CLU_148334_0_0_1"/>
<dbReference type="PaxDb" id="4113-PGSC0003DMT400094674"/>
<dbReference type="InterPro" id="IPR046796">
    <property type="entry name" value="Transposase_32_dom"/>
</dbReference>
<reference evidence="2" key="2">
    <citation type="submission" date="2015-06" db="UniProtKB">
        <authorList>
            <consortium name="EnsemblPlants"/>
        </authorList>
    </citation>
    <scope>IDENTIFICATION</scope>
    <source>
        <strain evidence="2">DM1-3 516 R44</strain>
    </source>
</reference>
<protein>
    <recommendedName>
        <fullName evidence="1">Putative plant transposon protein domain-containing protein</fullName>
    </recommendedName>
</protein>
<dbReference type="InParanoid" id="M1DUM4"/>
<evidence type="ECO:0000259" key="1">
    <source>
        <dbReference type="Pfam" id="PF20167"/>
    </source>
</evidence>
<evidence type="ECO:0000313" key="2">
    <source>
        <dbReference type="EnsemblPlants" id="PGSC0003DMT400094674"/>
    </source>
</evidence>
<dbReference type="Gramene" id="PGSC0003DMT400094674">
    <property type="protein sequence ID" value="PGSC0003DMT400094674"/>
    <property type="gene ID" value="PGSC0003DMG400044245"/>
</dbReference>
<name>M1DUM4_SOLTU</name>
<evidence type="ECO:0000313" key="3">
    <source>
        <dbReference type="Proteomes" id="UP000011115"/>
    </source>
</evidence>
<organism evidence="2 3">
    <name type="scientific">Solanum tuberosum</name>
    <name type="common">Potato</name>
    <dbReference type="NCBI Taxonomy" id="4113"/>
    <lineage>
        <taxon>Eukaryota</taxon>
        <taxon>Viridiplantae</taxon>
        <taxon>Streptophyta</taxon>
        <taxon>Embryophyta</taxon>
        <taxon>Tracheophyta</taxon>
        <taxon>Spermatophyta</taxon>
        <taxon>Magnoliopsida</taxon>
        <taxon>eudicotyledons</taxon>
        <taxon>Gunneridae</taxon>
        <taxon>Pentapetalae</taxon>
        <taxon>asterids</taxon>
        <taxon>lamiids</taxon>
        <taxon>Solanales</taxon>
        <taxon>Solanaceae</taxon>
        <taxon>Solanoideae</taxon>
        <taxon>Solaneae</taxon>
        <taxon>Solanum</taxon>
    </lineage>
</organism>
<dbReference type="Pfam" id="PF20167">
    <property type="entry name" value="Transposase_32"/>
    <property type="match status" value="1"/>
</dbReference>
<dbReference type="EnsemblPlants" id="PGSC0003DMT400094674">
    <property type="protein sequence ID" value="PGSC0003DMT400094674"/>
    <property type="gene ID" value="PGSC0003DMG400044245"/>
</dbReference>
<feature type="domain" description="Putative plant transposon protein" evidence="1">
    <location>
        <begin position="41"/>
        <end position="141"/>
    </location>
</feature>
<reference evidence="3" key="1">
    <citation type="journal article" date="2011" name="Nature">
        <title>Genome sequence and analysis of the tuber crop potato.</title>
        <authorList>
            <consortium name="The Potato Genome Sequencing Consortium"/>
        </authorList>
    </citation>
    <scope>NUCLEOTIDE SEQUENCE [LARGE SCALE GENOMIC DNA]</scope>
    <source>
        <strain evidence="3">cv. DM1-3 516 R44</strain>
    </source>
</reference>
<dbReference type="AlphaFoldDB" id="M1DUM4"/>
<accession>M1DUM4</accession>
<proteinExistence type="predicted"/>
<sequence>MHYGKDWYECQQESKYLGDEYVDEGRLRHEFPNIHAQINALGLQSLFMNQGECNLSLVHEFYANWNTHRVEINKCFIRDSWVRFSVEALNEFLGTPNCDNADFLAMIERPPYRDIRHNLCGVNSVARWDRVRDTGRHVTTLKMKKDN</sequence>